<dbReference type="Proteomes" id="UP000515131">
    <property type="component" value="Unplaced"/>
</dbReference>
<protein>
    <submittedName>
        <fullName evidence="2">Transmembrane protein 60 isoform X2</fullName>
    </submittedName>
</protein>
<proteinExistence type="predicted"/>
<dbReference type="RefSeq" id="XP_025785536.1">
    <property type="nucleotide sequence ID" value="XM_025929751.1"/>
</dbReference>
<keyword evidence="2" id="KW-0812">Transmembrane</keyword>
<accession>A0A6P6IBD2</accession>
<dbReference type="GeneID" id="112866776"/>
<gene>
    <name evidence="2" type="primary">TMEM60</name>
</gene>
<keyword evidence="2" id="KW-0472">Membrane</keyword>
<evidence type="ECO:0000313" key="1">
    <source>
        <dbReference type="Proteomes" id="UP000515131"/>
    </source>
</evidence>
<organism evidence="1 2">
    <name type="scientific">Puma concolor</name>
    <name type="common">Mountain lion</name>
    <name type="synonym">Felis concolor</name>
    <dbReference type="NCBI Taxonomy" id="9696"/>
    <lineage>
        <taxon>Eukaryota</taxon>
        <taxon>Metazoa</taxon>
        <taxon>Chordata</taxon>
        <taxon>Craniata</taxon>
        <taxon>Vertebrata</taxon>
        <taxon>Euteleostomi</taxon>
        <taxon>Mammalia</taxon>
        <taxon>Eutheria</taxon>
        <taxon>Laurasiatheria</taxon>
        <taxon>Carnivora</taxon>
        <taxon>Feliformia</taxon>
        <taxon>Felidae</taxon>
        <taxon>Felinae</taxon>
        <taxon>Puma</taxon>
    </lineage>
</organism>
<keyword evidence="1" id="KW-1185">Reference proteome</keyword>
<dbReference type="AlphaFoldDB" id="A0A6P6IBD2"/>
<sequence>MEEKAWKRPRIQTGEFSDLRAPFRSPASGAARSRHMKMEADVGLMLLQARELQGGQHIIRSYGRGMKQIFPSLPSEGTGGADALISDSSLQNCETIFSCLSHLVYGTLLWWPLKLIHGAWSKSLETPVRE</sequence>
<reference evidence="2" key="1">
    <citation type="submission" date="2025-08" db="UniProtKB">
        <authorList>
            <consortium name="RefSeq"/>
        </authorList>
    </citation>
    <scope>IDENTIFICATION</scope>
    <source>
        <tissue evidence="2">Blood</tissue>
    </source>
</reference>
<name>A0A6P6IBD2_PUMCO</name>
<evidence type="ECO:0000313" key="2">
    <source>
        <dbReference type="RefSeq" id="XP_025785536.1"/>
    </source>
</evidence>
<dbReference type="CTD" id="85025"/>